<dbReference type="Proteomes" id="UP000663881">
    <property type="component" value="Unassembled WGS sequence"/>
</dbReference>
<feature type="domain" description="G-protein coupled receptors family 1 profile" evidence="6">
    <location>
        <begin position="47"/>
        <end position="272"/>
    </location>
</feature>
<evidence type="ECO:0000256" key="3">
    <source>
        <dbReference type="ARBA" id="ARBA00022989"/>
    </source>
</evidence>
<feature type="transmembrane region" description="Helical" evidence="5">
    <location>
        <begin position="62"/>
        <end position="86"/>
    </location>
</feature>
<reference evidence="8" key="1">
    <citation type="submission" date="2021-02" db="EMBL/GenBank/DDBJ databases">
        <authorList>
            <person name="Nowell W R."/>
        </authorList>
    </citation>
    <scope>NUCLEOTIDE SEQUENCE</scope>
</reference>
<dbReference type="GO" id="GO:0016020">
    <property type="term" value="C:membrane"/>
    <property type="evidence" value="ECO:0007669"/>
    <property type="project" value="UniProtKB-SubCell"/>
</dbReference>
<keyword evidence="2 5" id="KW-0812">Transmembrane</keyword>
<organism evidence="8 9">
    <name type="scientific">Adineta steineri</name>
    <dbReference type="NCBI Taxonomy" id="433720"/>
    <lineage>
        <taxon>Eukaryota</taxon>
        <taxon>Metazoa</taxon>
        <taxon>Spiralia</taxon>
        <taxon>Gnathifera</taxon>
        <taxon>Rotifera</taxon>
        <taxon>Eurotatoria</taxon>
        <taxon>Bdelloidea</taxon>
        <taxon>Adinetida</taxon>
        <taxon>Adinetidae</taxon>
        <taxon>Adineta</taxon>
    </lineage>
</organism>
<evidence type="ECO:0000313" key="7">
    <source>
        <dbReference type="EMBL" id="CAF0930481.1"/>
    </source>
</evidence>
<accession>A0A819APN5</accession>
<sequence length="337" mass="38334">MSNNSTTAINTIFSSDSIIVVLGSITNRFVYNLPVVFIILGVIGFIGNAFTFLQPKFRYNTCCIYSLFGSFVDVINLLTNLLTTYLRLRYDIGTPWLTVSSLCKVNMFFIGFLPQLSINVLVLSVIDRFACTCSLTSFLRQLNKPKMTPWMIVITIIITAITSIRATITYNIIPGIGCGSTQTIVNIIFYSIFNGALQPVIMIIFILLTYRNILKSGQRVGAIQRQNASRGRNQFIIMIFVQAIVTTNNIKTTEQIYIEVFVFILTNIMYYFNNVKSFYLSTLTCRPFRQTFIKAFFKICFQLSGKRREDLTTNGNITNIITVTPQNRLIIHKNNNM</sequence>
<dbReference type="InterPro" id="IPR017452">
    <property type="entry name" value="GPCR_Rhodpsn_7TM"/>
</dbReference>
<evidence type="ECO:0000313" key="8">
    <source>
        <dbReference type="EMBL" id="CAF3788054.1"/>
    </source>
</evidence>
<feature type="transmembrane region" description="Helical" evidence="5">
    <location>
        <begin position="147"/>
        <end position="168"/>
    </location>
</feature>
<dbReference type="EMBL" id="CAJNON010000079">
    <property type="protein sequence ID" value="CAF0930481.1"/>
    <property type="molecule type" value="Genomic_DNA"/>
</dbReference>
<evidence type="ECO:0000256" key="2">
    <source>
        <dbReference type="ARBA" id="ARBA00022692"/>
    </source>
</evidence>
<proteinExistence type="predicted"/>
<evidence type="ECO:0000256" key="4">
    <source>
        <dbReference type="ARBA" id="ARBA00023136"/>
    </source>
</evidence>
<dbReference type="Gene3D" id="1.20.1070.10">
    <property type="entry name" value="Rhodopsin 7-helix transmembrane proteins"/>
    <property type="match status" value="1"/>
</dbReference>
<evidence type="ECO:0000313" key="9">
    <source>
        <dbReference type="Proteomes" id="UP000663881"/>
    </source>
</evidence>
<feature type="transmembrane region" description="Helical" evidence="5">
    <location>
        <begin position="231"/>
        <end position="250"/>
    </location>
</feature>
<protein>
    <recommendedName>
        <fullName evidence="6">G-protein coupled receptors family 1 profile domain-containing protein</fullName>
    </recommendedName>
</protein>
<feature type="transmembrane region" description="Helical" evidence="5">
    <location>
        <begin position="106"/>
        <end position="126"/>
    </location>
</feature>
<dbReference type="PROSITE" id="PS50262">
    <property type="entry name" value="G_PROTEIN_RECEP_F1_2"/>
    <property type="match status" value="1"/>
</dbReference>
<evidence type="ECO:0000256" key="5">
    <source>
        <dbReference type="SAM" id="Phobius"/>
    </source>
</evidence>
<keyword evidence="4 5" id="KW-0472">Membrane</keyword>
<dbReference type="Proteomes" id="UP000663891">
    <property type="component" value="Unassembled WGS sequence"/>
</dbReference>
<feature type="transmembrane region" description="Helical" evidence="5">
    <location>
        <begin position="29"/>
        <end position="50"/>
    </location>
</feature>
<evidence type="ECO:0000256" key="1">
    <source>
        <dbReference type="ARBA" id="ARBA00004370"/>
    </source>
</evidence>
<dbReference type="AlphaFoldDB" id="A0A819APN5"/>
<dbReference type="SUPFAM" id="SSF81321">
    <property type="entry name" value="Family A G protein-coupled receptor-like"/>
    <property type="match status" value="1"/>
</dbReference>
<gene>
    <name evidence="8" type="ORF">OKA104_LOCUS17733</name>
    <name evidence="7" type="ORF">VCS650_LOCUS10900</name>
</gene>
<dbReference type="OrthoDB" id="10023077at2759"/>
<comment type="subcellular location">
    <subcellularLocation>
        <location evidence="1">Membrane</location>
    </subcellularLocation>
</comment>
<name>A0A819APN5_9BILA</name>
<evidence type="ECO:0000259" key="6">
    <source>
        <dbReference type="PROSITE" id="PS50262"/>
    </source>
</evidence>
<feature type="transmembrane region" description="Helical" evidence="5">
    <location>
        <begin position="256"/>
        <end position="273"/>
    </location>
</feature>
<dbReference type="EMBL" id="CAJOAY010001069">
    <property type="protein sequence ID" value="CAF3788054.1"/>
    <property type="molecule type" value="Genomic_DNA"/>
</dbReference>
<keyword evidence="3 5" id="KW-1133">Transmembrane helix</keyword>
<comment type="caution">
    <text evidence="8">The sequence shown here is derived from an EMBL/GenBank/DDBJ whole genome shotgun (WGS) entry which is preliminary data.</text>
</comment>
<feature type="transmembrane region" description="Helical" evidence="5">
    <location>
        <begin position="188"/>
        <end position="210"/>
    </location>
</feature>